<evidence type="ECO:0000313" key="1">
    <source>
        <dbReference type="EMBL" id="OSJ31543.1"/>
    </source>
</evidence>
<proteinExistence type="predicted"/>
<comment type="caution">
    <text evidence="1">The sequence shown here is derived from an EMBL/GenBank/DDBJ whole genome shotgun (WGS) entry which is preliminary data.</text>
</comment>
<dbReference type="RefSeq" id="WP_085401647.1">
    <property type="nucleotide sequence ID" value="NZ_NAFL01000255.1"/>
</dbReference>
<dbReference type="Proteomes" id="UP000193335">
    <property type="component" value="Unassembled WGS sequence"/>
</dbReference>
<protein>
    <submittedName>
        <fullName evidence="1">Uncharacterized protein</fullName>
    </submittedName>
</protein>
<evidence type="ECO:0000313" key="2">
    <source>
        <dbReference type="Proteomes" id="UP000193335"/>
    </source>
</evidence>
<dbReference type="EMBL" id="NAFL01000255">
    <property type="protein sequence ID" value="OSJ31543.1"/>
    <property type="molecule type" value="Genomic_DNA"/>
</dbReference>
<organism evidence="1 2">
    <name type="scientific">Bradyrhizobium japonicum</name>
    <dbReference type="NCBI Taxonomy" id="375"/>
    <lineage>
        <taxon>Bacteria</taxon>
        <taxon>Pseudomonadati</taxon>
        <taxon>Pseudomonadota</taxon>
        <taxon>Alphaproteobacteria</taxon>
        <taxon>Hyphomicrobiales</taxon>
        <taxon>Nitrobacteraceae</taxon>
        <taxon>Bradyrhizobium</taxon>
    </lineage>
</organism>
<sequence>MQYNQPYGVSDPDAPYINGNPSTGTMGSIPPAASIEYPQREIVNLIADVSIATPDNADLRQLGKAIQSSRLNFSTDYGTANAYVARLQPAPDDYYTGMVCRLKVGATNAGDSTLALYPLSPKHVVRPDGKNLQQYDLLKDSVATFTYDGAQWVLSGINAGGSGGPIFLTAALDYYVNGNTGDDAFDGSQAAVGVAPKGPFKTLQRASDAVSKFNLNGFNVTVHVADATNYRQCILPAVAGQGAVLWQGNKANPGNCLVSCGRNDIQEVCFVAQGVANQISGFRLVGNLGTYGNGIAVPSSTQLIIDNIDWGSCNGTHMIIYNGGTVRLNGTTTDKFTVSGPPLGNTFSGAAWLACFGGGRIDVVNIATPPQFVVLNTPMNFAGAFIMCSDVAVAAMFFTGGIVSASACTGKKYDVKTNGIINTAGQGINYFPGNLAGTQTSGGQYI</sequence>
<accession>A0A1Y2JLW0</accession>
<gene>
    <name evidence="1" type="ORF">BSZ19_21910</name>
</gene>
<reference evidence="1 2" key="1">
    <citation type="submission" date="2017-03" db="EMBL/GenBank/DDBJ databases">
        <title>Whole genome sequences of fourteen strains of Bradyrhizobium canariense and one strain of Bradyrhizobium japonicum isolated from Lupinus (Papilionoideae: Genisteae) species in Algeria.</title>
        <authorList>
            <person name="Crovadore J."/>
            <person name="Chekireb D."/>
            <person name="Brachmann A."/>
            <person name="Chablais R."/>
            <person name="Cochard B."/>
            <person name="Lefort F."/>
        </authorList>
    </citation>
    <scope>NUCLEOTIDE SEQUENCE [LARGE SCALE GENOMIC DNA]</scope>
    <source>
        <strain evidence="1 2">UBMA197</strain>
    </source>
</reference>
<name>A0A1Y2JLW0_BRAJP</name>
<dbReference type="AlphaFoldDB" id="A0A1Y2JLW0"/>